<dbReference type="EMBL" id="JBHUDH010000033">
    <property type="protein sequence ID" value="MFD1525472.1"/>
    <property type="molecule type" value="Genomic_DNA"/>
</dbReference>
<dbReference type="Proteomes" id="UP001597111">
    <property type="component" value="Unassembled WGS sequence"/>
</dbReference>
<dbReference type="GO" id="GO:0016787">
    <property type="term" value="F:hydrolase activity"/>
    <property type="evidence" value="ECO:0007669"/>
    <property type="project" value="UniProtKB-UniRule"/>
</dbReference>
<feature type="domain" description="Calcineurin-like phosphoesterase" evidence="2">
    <location>
        <begin position="1"/>
        <end position="183"/>
    </location>
</feature>
<dbReference type="NCBIfam" id="TIGR00040">
    <property type="entry name" value="yfcE"/>
    <property type="match status" value="1"/>
</dbReference>
<comment type="cofactor">
    <cofactor evidence="1">
        <name>a divalent metal cation</name>
        <dbReference type="ChEBI" id="CHEBI:60240"/>
    </cofactor>
</comment>
<accession>A0ABD6B4U7</accession>
<dbReference type="SUPFAM" id="SSF56300">
    <property type="entry name" value="Metallo-dependent phosphatases"/>
    <property type="match status" value="1"/>
</dbReference>
<evidence type="ECO:0000313" key="4">
    <source>
        <dbReference type="Proteomes" id="UP001597111"/>
    </source>
</evidence>
<sequence>MQLGVISDVHGNLPALERVLEAMPSVDLLVCAGDVVGYNPWPAACVDTVRDRGIPTVQGNHDRAVANGDAAGFNGMAKAGVDYARDQLGAGPIGWLGALPTERRVADGRVKIVHGHPDDPDHYTYPREFAPDLLDDEELLIMGHTHVQHHAVFDEGIVLNPGSVGQPRDRDPGAAYAVVDLEDRSVEEHRVSYDVDRVVDAVADADLPPEIGERLREGR</sequence>
<dbReference type="InterPro" id="IPR000979">
    <property type="entry name" value="Phosphodiesterase_MJ0936/Vps29"/>
</dbReference>
<dbReference type="PANTHER" id="PTHR42850:SF2">
    <property type="entry name" value="BLL5683 PROTEIN"/>
    <property type="match status" value="1"/>
</dbReference>
<dbReference type="InterPro" id="IPR050126">
    <property type="entry name" value="Ap4A_hydrolase"/>
</dbReference>
<keyword evidence="4" id="KW-1185">Reference proteome</keyword>
<dbReference type="AlphaFoldDB" id="A0ABD6B4U7"/>
<dbReference type="PIRSF" id="PIRSF000883">
    <property type="entry name" value="Pesterase_MJ0912"/>
    <property type="match status" value="1"/>
</dbReference>
<reference evidence="3 4" key="1">
    <citation type="journal article" date="2019" name="Int. J. Syst. Evol. Microbiol.">
        <title>The Global Catalogue of Microorganisms (GCM) 10K type strain sequencing project: providing services to taxonomists for standard genome sequencing and annotation.</title>
        <authorList>
            <consortium name="The Broad Institute Genomics Platform"/>
            <consortium name="The Broad Institute Genome Sequencing Center for Infectious Disease"/>
            <person name="Wu L."/>
            <person name="Ma J."/>
        </authorList>
    </citation>
    <scope>NUCLEOTIDE SEQUENCE [LARGE SCALE GENOMIC DNA]</scope>
    <source>
        <strain evidence="3 4">CGMCC 1.12285</strain>
    </source>
</reference>
<evidence type="ECO:0000313" key="3">
    <source>
        <dbReference type="EMBL" id="MFD1525472.1"/>
    </source>
</evidence>
<dbReference type="RefSeq" id="WP_379730959.1">
    <property type="nucleotide sequence ID" value="NZ_JBHSWZ010000038.1"/>
</dbReference>
<keyword evidence="1" id="KW-0479">Metal-binding</keyword>
<proteinExistence type="inferred from homology"/>
<evidence type="ECO:0000259" key="2">
    <source>
        <dbReference type="Pfam" id="PF12850"/>
    </source>
</evidence>
<dbReference type="EC" id="3.1.4.-" evidence="1"/>
<evidence type="ECO:0000256" key="1">
    <source>
        <dbReference type="RuleBase" id="RU362039"/>
    </source>
</evidence>
<dbReference type="Pfam" id="PF12850">
    <property type="entry name" value="Metallophos_2"/>
    <property type="match status" value="1"/>
</dbReference>
<name>A0ABD6B4U7_9EURY</name>
<dbReference type="GO" id="GO:0046872">
    <property type="term" value="F:metal ion binding"/>
    <property type="evidence" value="ECO:0007669"/>
    <property type="project" value="UniProtKB-KW"/>
</dbReference>
<dbReference type="Gene3D" id="3.60.21.10">
    <property type="match status" value="1"/>
</dbReference>
<dbReference type="InterPro" id="IPR011152">
    <property type="entry name" value="Pesterase_MJ0912"/>
</dbReference>
<protein>
    <recommendedName>
        <fullName evidence="1">Phosphoesterase</fullName>
        <ecNumber evidence="1">3.1.4.-</ecNumber>
    </recommendedName>
</protein>
<gene>
    <name evidence="3" type="ORF">ACFR9S_04035</name>
</gene>
<dbReference type="InterPro" id="IPR024654">
    <property type="entry name" value="Calcineurin-like_PHP_lpxH"/>
</dbReference>
<dbReference type="InterPro" id="IPR029052">
    <property type="entry name" value="Metallo-depent_PP-like"/>
</dbReference>
<organism evidence="3 4">
    <name type="scientific">Halolamina salina</name>
    <dbReference type="NCBI Taxonomy" id="1220023"/>
    <lineage>
        <taxon>Archaea</taxon>
        <taxon>Methanobacteriati</taxon>
        <taxon>Methanobacteriota</taxon>
        <taxon>Stenosarchaea group</taxon>
        <taxon>Halobacteria</taxon>
        <taxon>Halobacteriales</taxon>
        <taxon>Haloferacaceae</taxon>
    </lineage>
</organism>
<comment type="caution">
    <text evidence="3">The sequence shown here is derived from an EMBL/GenBank/DDBJ whole genome shotgun (WGS) entry which is preliminary data.</text>
</comment>
<comment type="similarity">
    <text evidence="1">Belongs to the metallophosphoesterase superfamily. YfcE family.</text>
</comment>
<dbReference type="PANTHER" id="PTHR42850">
    <property type="entry name" value="METALLOPHOSPHOESTERASE"/>
    <property type="match status" value="1"/>
</dbReference>